<gene>
    <name evidence="6" type="primary">epsE_3</name>
    <name evidence="6" type="ORF">PSAN_30730</name>
</gene>
<dbReference type="InterPro" id="IPR050834">
    <property type="entry name" value="Glycosyltransf_2"/>
</dbReference>
<dbReference type="EMBL" id="JXDI01000001">
    <property type="protein sequence ID" value="KAF2410640.1"/>
    <property type="molecule type" value="Genomic_DNA"/>
</dbReference>
<evidence type="ECO:0000256" key="3">
    <source>
        <dbReference type="ARBA" id="ARBA00022676"/>
    </source>
</evidence>
<keyword evidence="3 6" id="KW-0328">Glycosyltransferase</keyword>
<evidence type="ECO:0000313" key="6">
    <source>
        <dbReference type="EMBL" id="KAF2410640.1"/>
    </source>
</evidence>
<evidence type="ECO:0000256" key="4">
    <source>
        <dbReference type="ARBA" id="ARBA00022679"/>
    </source>
</evidence>
<dbReference type="EC" id="2.4.-.-" evidence="6"/>
<dbReference type="Gene3D" id="3.90.550.10">
    <property type="entry name" value="Spore Coat Polysaccharide Biosynthesis Protein SpsA, Chain A"/>
    <property type="match status" value="1"/>
</dbReference>
<proteinExistence type="inferred from homology"/>
<organism evidence="6 7">
    <name type="scientific">Pseudomonas antarctica</name>
    <dbReference type="NCBI Taxonomy" id="219572"/>
    <lineage>
        <taxon>Bacteria</taxon>
        <taxon>Pseudomonadati</taxon>
        <taxon>Pseudomonadota</taxon>
        <taxon>Gammaproteobacteria</taxon>
        <taxon>Pseudomonadales</taxon>
        <taxon>Pseudomonadaceae</taxon>
        <taxon>Pseudomonas</taxon>
    </lineage>
</organism>
<evidence type="ECO:0000259" key="5">
    <source>
        <dbReference type="Pfam" id="PF00535"/>
    </source>
</evidence>
<dbReference type="CDD" id="cd04196">
    <property type="entry name" value="GT_2_like_d"/>
    <property type="match status" value="1"/>
</dbReference>
<keyword evidence="4 6" id="KW-0808">Transferase</keyword>
<keyword evidence="2" id="KW-0997">Cell inner membrane</keyword>
<dbReference type="GO" id="GO:0016757">
    <property type="term" value="F:glycosyltransferase activity"/>
    <property type="evidence" value="ECO:0007669"/>
    <property type="project" value="UniProtKB-KW"/>
</dbReference>
<reference evidence="6 7" key="1">
    <citation type="submission" date="2015-01" db="EMBL/GenBank/DDBJ databases">
        <title>Genome Sequence of Pseudomonas antarctica CMS 35.</title>
        <authorList>
            <person name="Voget S."/>
            <person name="Chow J."/>
            <person name="Daniel R."/>
            <person name="Streit W."/>
        </authorList>
    </citation>
    <scope>NUCLEOTIDE SEQUENCE [LARGE SCALE GENOMIC DNA]</scope>
    <source>
        <strain evidence="6 7">CMS 35</strain>
    </source>
</reference>
<dbReference type="InterPro" id="IPR029044">
    <property type="entry name" value="Nucleotide-diphossugar_trans"/>
</dbReference>
<evidence type="ECO:0000256" key="1">
    <source>
        <dbReference type="ARBA" id="ARBA00006739"/>
    </source>
</evidence>
<dbReference type="SUPFAM" id="SSF53448">
    <property type="entry name" value="Nucleotide-diphospho-sugar transferases"/>
    <property type="match status" value="1"/>
</dbReference>
<accession>A0ABQ7A295</accession>
<dbReference type="InterPro" id="IPR001173">
    <property type="entry name" value="Glyco_trans_2-like"/>
</dbReference>
<comment type="similarity">
    <text evidence="1">Belongs to the glycosyltransferase 2 family.</text>
</comment>
<dbReference type="Pfam" id="PF00535">
    <property type="entry name" value="Glycos_transf_2"/>
    <property type="match status" value="1"/>
</dbReference>
<evidence type="ECO:0000256" key="2">
    <source>
        <dbReference type="ARBA" id="ARBA00022519"/>
    </source>
</evidence>
<comment type="caution">
    <text evidence="6">The sequence shown here is derived from an EMBL/GenBank/DDBJ whole genome shotgun (WGS) entry which is preliminary data.</text>
</comment>
<evidence type="ECO:0000313" key="7">
    <source>
        <dbReference type="Proteomes" id="UP000748067"/>
    </source>
</evidence>
<dbReference type="Proteomes" id="UP000748067">
    <property type="component" value="Unassembled WGS sequence"/>
</dbReference>
<feature type="domain" description="Glycosyltransferase 2-like" evidence="5">
    <location>
        <begin position="1"/>
        <end position="109"/>
    </location>
</feature>
<name>A0ABQ7A295_9PSED</name>
<sequence>MCTYNGASYLADQLDSFERQTHSNWVVVVSDDGSADATLSLLENYRRNWGVERLKIVSGPSRGFAANFLSLTCRDDVDADFFAWSDQDDIWTDDKLEVALAWLQTIPKHIPALYCGRTQLISEVGKALGFSPRFCLPPGFSNALVQSIAGGNTMVFNQAARELLREAGAELNIPAHDWWAYQLVSGVGGAIYYDPEPKMLYRQHSDNLIGSNSGWSARLLRLRMVFQGRFYEWNEQNIRALESMQHRLREEHLATLVRFKAARGQTFFRRVLGIRLAGLYRQTFMGNLGLILATLLKKI</sequence>
<keyword evidence="2" id="KW-1003">Cell membrane</keyword>
<protein>
    <submittedName>
        <fullName evidence="6">Glycosyltransferase EpsE</fullName>
        <ecNumber evidence="6">2.4.-.-</ecNumber>
    </submittedName>
</protein>
<dbReference type="PANTHER" id="PTHR43685">
    <property type="entry name" value="GLYCOSYLTRANSFERASE"/>
    <property type="match status" value="1"/>
</dbReference>
<dbReference type="PANTHER" id="PTHR43685:SF5">
    <property type="entry name" value="GLYCOSYLTRANSFERASE EPSE-RELATED"/>
    <property type="match status" value="1"/>
</dbReference>
<keyword evidence="2" id="KW-0472">Membrane</keyword>
<keyword evidence="7" id="KW-1185">Reference proteome</keyword>